<evidence type="ECO:0000313" key="2">
    <source>
        <dbReference type="EMBL" id="OBZ86558.1"/>
    </source>
</evidence>
<proteinExistence type="predicted"/>
<feature type="region of interest" description="Disordered" evidence="1">
    <location>
        <begin position="144"/>
        <end position="171"/>
    </location>
</feature>
<comment type="caution">
    <text evidence="2">The sequence shown here is derived from an EMBL/GenBank/DDBJ whole genome shotgun (WGS) entry which is preliminary data.</text>
</comment>
<dbReference type="EMBL" id="LUGH01000289">
    <property type="protein sequence ID" value="OBZ86558.1"/>
    <property type="molecule type" value="Genomic_DNA"/>
</dbReference>
<keyword evidence="3" id="KW-1185">Reference proteome</keyword>
<feature type="compositionally biased region" description="Basic and acidic residues" evidence="1">
    <location>
        <begin position="144"/>
        <end position="169"/>
    </location>
</feature>
<organism evidence="2 3">
    <name type="scientific">Choanephora cucurbitarum</name>
    <dbReference type="NCBI Taxonomy" id="101091"/>
    <lineage>
        <taxon>Eukaryota</taxon>
        <taxon>Fungi</taxon>
        <taxon>Fungi incertae sedis</taxon>
        <taxon>Mucoromycota</taxon>
        <taxon>Mucoromycotina</taxon>
        <taxon>Mucoromycetes</taxon>
        <taxon>Mucorales</taxon>
        <taxon>Mucorineae</taxon>
        <taxon>Choanephoraceae</taxon>
        <taxon>Choanephoroideae</taxon>
        <taxon>Choanephora</taxon>
    </lineage>
</organism>
<sequence>MSCFRDHTFVVCNGKYLDFSASPYASNFLASPDANDIPFLFTDRHVHFLKSGFYDVRGLQTKTKTEYPLRTLLMEAISDSVNQFIQPKNTLHMACYESALTNYITNLSVIWGDNKMINILLDKLLLVLLRIHLAPTRERKHQEFIKSMKNASKERKDKAAKGSKTEADHPTNWFPLLHQSRRRLIVRGYEAKMGSSSPKKNPRLLLPRGNNLLSLMSPKVLSVQKKIPAIQHPSIASAEAGPSMLQTGRMEIDIPTQPYEGKGKAPMNPQSDPKPATFQPLMTGETHTIPPAVPEDYASMDENDVVEEEDALKDADDDAPRNRLNGLKGFIKSLLLRGEDLPNEEDLEDLRSDLNEKETEKIPAIQHPSTASAEAGPSMLHTSRMEIDIPTRPYEGKGKVPMNPQSDPNSVTFQPPMTGEIHTIPLAVPEDYASMDENGVVEEEDALKDVDDGAPRNRLNGLKGFIKSLLLRDEDLHNEQDLTGLRSDLNEKETKLKILHPFKEELLSYWLQATFCKILANDLLRCAGYAKFCRKICPMPTATQSSF</sequence>
<evidence type="ECO:0000256" key="1">
    <source>
        <dbReference type="SAM" id="MobiDB-lite"/>
    </source>
</evidence>
<name>A0A1C7NC31_9FUNG</name>
<dbReference type="AlphaFoldDB" id="A0A1C7NC31"/>
<accession>A0A1C7NC31</accession>
<gene>
    <name evidence="2" type="ORF">A0J61_05384</name>
</gene>
<dbReference type="OrthoDB" id="2297888at2759"/>
<dbReference type="InParanoid" id="A0A1C7NC31"/>
<dbReference type="Proteomes" id="UP000093000">
    <property type="component" value="Unassembled WGS sequence"/>
</dbReference>
<reference evidence="2 3" key="1">
    <citation type="submission" date="2016-03" db="EMBL/GenBank/DDBJ databases">
        <title>Choanephora cucurbitarum.</title>
        <authorList>
            <person name="Min B."/>
            <person name="Park H."/>
            <person name="Park J.-H."/>
            <person name="Shin H.-D."/>
            <person name="Choi I.-G."/>
        </authorList>
    </citation>
    <scope>NUCLEOTIDE SEQUENCE [LARGE SCALE GENOMIC DNA]</scope>
    <source>
        <strain evidence="2 3">KUS-F28377</strain>
    </source>
</reference>
<evidence type="ECO:0000313" key="3">
    <source>
        <dbReference type="Proteomes" id="UP000093000"/>
    </source>
</evidence>
<protein>
    <submittedName>
        <fullName evidence="2">Uncharacterized protein</fullName>
    </submittedName>
</protein>